<protein>
    <submittedName>
        <fullName evidence="11">Chloride channel protein</fullName>
    </submittedName>
</protein>
<feature type="transmembrane region" description="Helical" evidence="10">
    <location>
        <begin position="391"/>
        <end position="410"/>
    </location>
</feature>
<keyword evidence="2" id="KW-0813">Transport</keyword>
<evidence type="ECO:0000256" key="7">
    <source>
        <dbReference type="ARBA" id="ARBA00023173"/>
    </source>
</evidence>
<keyword evidence="12" id="KW-1185">Reference proteome</keyword>
<dbReference type="SUPFAM" id="SSF81340">
    <property type="entry name" value="Clc chloride channel"/>
    <property type="match status" value="1"/>
</dbReference>
<gene>
    <name evidence="11" type="ORF">ACFOND_13555</name>
</gene>
<keyword evidence="8" id="KW-0868">Chloride</keyword>
<dbReference type="InterPro" id="IPR014743">
    <property type="entry name" value="Cl-channel_core"/>
</dbReference>
<feature type="transmembrane region" description="Helical" evidence="10">
    <location>
        <begin position="196"/>
        <end position="214"/>
    </location>
</feature>
<keyword evidence="9" id="KW-0407">Ion channel</keyword>
<dbReference type="PRINTS" id="PR00762">
    <property type="entry name" value="CLCHANNEL"/>
</dbReference>
<evidence type="ECO:0000256" key="4">
    <source>
        <dbReference type="ARBA" id="ARBA00022989"/>
    </source>
</evidence>
<feature type="transmembrane region" description="Helical" evidence="10">
    <location>
        <begin position="298"/>
        <end position="318"/>
    </location>
</feature>
<comment type="subcellular location">
    <subcellularLocation>
        <location evidence="1">Membrane</location>
        <topology evidence="1">Multi-pass membrane protein</topology>
    </subcellularLocation>
</comment>
<reference evidence="12" key="1">
    <citation type="journal article" date="2019" name="Int. J. Syst. Evol. Microbiol.">
        <title>The Global Catalogue of Microorganisms (GCM) 10K type strain sequencing project: providing services to taxonomists for standard genome sequencing and annotation.</title>
        <authorList>
            <consortium name="The Broad Institute Genomics Platform"/>
            <consortium name="The Broad Institute Genome Sequencing Center for Infectious Disease"/>
            <person name="Wu L."/>
            <person name="Ma J."/>
        </authorList>
    </citation>
    <scope>NUCLEOTIDE SEQUENCE [LARGE SCALE GENOMIC DNA]</scope>
    <source>
        <strain evidence="12">CECT 8288</strain>
    </source>
</reference>
<feature type="transmembrane region" description="Helical" evidence="10">
    <location>
        <begin position="358"/>
        <end position="379"/>
    </location>
</feature>
<dbReference type="EMBL" id="JBHRYN010000015">
    <property type="protein sequence ID" value="MFC3702665.1"/>
    <property type="molecule type" value="Genomic_DNA"/>
</dbReference>
<evidence type="ECO:0000256" key="8">
    <source>
        <dbReference type="ARBA" id="ARBA00023214"/>
    </source>
</evidence>
<comment type="caution">
    <text evidence="11">The sequence shown here is derived from an EMBL/GenBank/DDBJ whole genome shotgun (WGS) entry which is preliminary data.</text>
</comment>
<accession>A0ABV7WW40</accession>
<sequence>MQRFTLSNIRARLLQSQALALLSLFGVITGLATGLVMAWFVFSIDIVTGLLDEGETTGFRGLNAIWRFSLPLIGAVILLVLFKLTHQKYHDVGISHVIDRLQRGRGKIPTGNTLFQFFAALIALGAGYSVGKEGPAVHIGSGIASKLGRSFYQTPSQLRLLTGCGTAAAISAAFNTPLAGVLFAMEVVLMEYSLNGFIPIIAAAVTAAVFTHYITGDHPALLEISIPTGSSIDIIWLLVLGIATGLGAALLHQVIRYFLTLNVVKVHKRFLMAGLISGFCGLLAPASLGIGFDTLPSVLTGDMALWVLAMLVVAKVVATGSAIGLGIPAGIVGPAMVMGLFLGALVGRLLPSQTPIELFAVLGMAGLMSGLLHAPLAAITAVIETSVDASLMFPAMIVVVISNLTCQVLFQQPSVFRTMLSSRGLNISTHPLRNALASRYLTEIATIQFNVITIDMDDESIEQLVTLRQKLFVFRTNTQASYILTHHFLTQRIEAWQRLKESEQQSLYGFLKLGLPERSRITVLSEDTSLLEGIRIFQGEDVAAIQVPLDAFRISLVTRQKLTSVLTSEGELQ</sequence>
<dbReference type="Proteomes" id="UP001595710">
    <property type="component" value="Unassembled WGS sequence"/>
</dbReference>
<keyword evidence="7" id="KW-0869">Chloride channel</keyword>
<dbReference type="InterPro" id="IPR050368">
    <property type="entry name" value="ClC-type_chloride_channel"/>
</dbReference>
<keyword evidence="5" id="KW-0406">Ion transport</keyword>
<dbReference type="PANTHER" id="PTHR43427">
    <property type="entry name" value="CHLORIDE CHANNEL PROTEIN CLC-E"/>
    <property type="match status" value="1"/>
</dbReference>
<dbReference type="Pfam" id="PF00654">
    <property type="entry name" value="Voltage_CLC"/>
    <property type="match status" value="1"/>
</dbReference>
<keyword evidence="4 10" id="KW-1133">Transmembrane helix</keyword>
<feature type="transmembrane region" description="Helical" evidence="10">
    <location>
        <begin position="270"/>
        <end position="292"/>
    </location>
</feature>
<feature type="transmembrane region" description="Helical" evidence="10">
    <location>
        <begin position="113"/>
        <end position="131"/>
    </location>
</feature>
<feature type="transmembrane region" description="Helical" evidence="10">
    <location>
        <begin position="160"/>
        <end position="184"/>
    </location>
</feature>
<evidence type="ECO:0000256" key="10">
    <source>
        <dbReference type="SAM" id="Phobius"/>
    </source>
</evidence>
<feature type="transmembrane region" description="Helical" evidence="10">
    <location>
        <begin position="64"/>
        <end position="82"/>
    </location>
</feature>
<evidence type="ECO:0000256" key="2">
    <source>
        <dbReference type="ARBA" id="ARBA00022448"/>
    </source>
</evidence>
<keyword evidence="3 10" id="KW-0812">Transmembrane</keyword>
<organism evidence="11 12">
    <name type="scientific">Reinekea marina</name>
    <dbReference type="NCBI Taxonomy" id="1310421"/>
    <lineage>
        <taxon>Bacteria</taxon>
        <taxon>Pseudomonadati</taxon>
        <taxon>Pseudomonadota</taxon>
        <taxon>Gammaproteobacteria</taxon>
        <taxon>Oceanospirillales</taxon>
        <taxon>Saccharospirillaceae</taxon>
        <taxon>Reinekea</taxon>
    </lineage>
</organism>
<dbReference type="Gene3D" id="1.10.3080.10">
    <property type="entry name" value="Clc chloride channel"/>
    <property type="match status" value="1"/>
</dbReference>
<dbReference type="PANTHER" id="PTHR43427:SF6">
    <property type="entry name" value="CHLORIDE CHANNEL PROTEIN CLC-E"/>
    <property type="match status" value="1"/>
</dbReference>
<evidence type="ECO:0000256" key="6">
    <source>
        <dbReference type="ARBA" id="ARBA00023136"/>
    </source>
</evidence>
<evidence type="ECO:0000256" key="3">
    <source>
        <dbReference type="ARBA" id="ARBA00022692"/>
    </source>
</evidence>
<name>A0ABV7WW40_9GAMM</name>
<evidence type="ECO:0000256" key="9">
    <source>
        <dbReference type="ARBA" id="ARBA00023303"/>
    </source>
</evidence>
<evidence type="ECO:0000256" key="5">
    <source>
        <dbReference type="ARBA" id="ARBA00023065"/>
    </source>
</evidence>
<dbReference type="RefSeq" id="WP_290280543.1">
    <property type="nucleotide sequence ID" value="NZ_JAUFQI010000001.1"/>
</dbReference>
<dbReference type="InterPro" id="IPR001807">
    <property type="entry name" value="ClC"/>
</dbReference>
<keyword evidence="6 10" id="KW-0472">Membrane</keyword>
<evidence type="ECO:0000313" key="11">
    <source>
        <dbReference type="EMBL" id="MFC3702665.1"/>
    </source>
</evidence>
<dbReference type="CDD" id="cd00400">
    <property type="entry name" value="Voltage_gated_ClC"/>
    <property type="match status" value="1"/>
</dbReference>
<feature type="transmembrane region" description="Helical" evidence="10">
    <location>
        <begin position="234"/>
        <end position="258"/>
    </location>
</feature>
<proteinExistence type="predicted"/>
<evidence type="ECO:0000256" key="1">
    <source>
        <dbReference type="ARBA" id="ARBA00004141"/>
    </source>
</evidence>
<feature type="transmembrane region" description="Helical" evidence="10">
    <location>
        <begin position="325"/>
        <end position="346"/>
    </location>
</feature>
<feature type="transmembrane region" description="Helical" evidence="10">
    <location>
        <begin position="21"/>
        <end position="44"/>
    </location>
</feature>
<evidence type="ECO:0000313" key="12">
    <source>
        <dbReference type="Proteomes" id="UP001595710"/>
    </source>
</evidence>